<protein>
    <submittedName>
        <fullName evidence="1">Uncharacterized protein</fullName>
    </submittedName>
</protein>
<dbReference type="EMBL" id="JARK01001508">
    <property type="protein sequence ID" value="EYB94345.1"/>
    <property type="molecule type" value="Genomic_DNA"/>
</dbReference>
<proteinExistence type="predicted"/>
<dbReference type="AlphaFoldDB" id="A0A016SUZ3"/>
<keyword evidence="2" id="KW-1185">Reference proteome</keyword>
<name>A0A016SUZ3_9BILA</name>
<accession>A0A016SUZ3</accession>
<comment type="caution">
    <text evidence="1">The sequence shown here is derived from an EMBL/GenBank/DDBJ whole genome shotgun (WGS) entry which is preliminary data.</text>
</comment>
<sequence length="84" mass="9721">MKKRKATHHCGRPSENVVNMVIHSTPGKRAISIRLQDTKQLHTVRNLRLTTQQLSINLHYLMTKQTESCILVHKDCHLLHPMTC</sequence>
<dbReference type="Proteomes" id="UP000024635">
    <property type="component" value="Unassembled WGS sequence"/>
</dbReference>
<gene>
    <name evidence="1" type="primary">Acey_s0172.g337</name>
    <name evidence="1" type="ORF">Y032_0172g337</name>
</gene>
<evidence type="ECO:0000313" key="1">
    <source>
        <dbReference type="EMBL" id="EYB94345.1"/>
    </source>
</evidence>
<organism evidence="1 2">
    <name type="scientific">Ancylostoma ceylanicum</name>
    <dbReference type="NCBI Taxonomy" id="53326"/>
    <lineage>
        <taxon>Eukaryota</taxon>
        <taxon>Metazoa</taxon>
        <taxon>Ecdysozoa</taxon>
        <taxon>Nematoda</taxon>
        <taxon>Chromadorea</taxon>
        <taxon>Rhabditida</taxon>
        <taxon>Rhabditina</taxon>
        <taxon>Rhabditomorpha</taxon>
        <taxon>Strongyloidea</taxon>
        <taxon>Ancylostomatidae</taxon>
        <taxon>Ancylostomatinae</taxon>
        <taxon>Ancylostoma</taxon>
    </lineage>
</organism>
<evidence type="ECO:0000313" key="2">
    <source>
        <dbReference type="Proteomes" id="UP000024635"/>
    </source>
</evidence>
<reference evidence="2" key="1">
    <citation type="journal article" date="2015" name="Nat. Genet.">
        <title>The genome and transcriptome of the zoonotic hookworm Ancylostoma ceylanicum identify infection-specific gene families.</title>
        <authorList>
            <person name="Schwarz E.M."/>
            <person name="Hu Y."/>
            <person name="Antoshechkin I."/>
            <person name="Miller M.M."/>
            <person name="Sternberg P.W."/>
            <person name="Aroian R.V."/>
        </authorList>
    </citation>
    <scope>NUCLEOTIDE SEQUENCE</scope>
    <source>
        <strain evidence="2">HY135</strain>
    </source>
</reference>